<feature type="binding site" evidence="9">
    <location>
        <begin position="90"/>
        <end position="92"/>
    </location>
    <ligand>
        <name>substrate</name>
    </ligand>
</feature>
<evidence type="ECO:0000256" key="6">
    <source>
        <dbReference type="ARBA" id="ARBA00023277"/>
    </source>
</evidence>
<dbReference type="AlphaFoldDB" id="L7UDU1"/>
<dbReference type="HOGENOM" id="CLU_054938_0_0_7"/>
<dbReference type="GO" id="GO:0005829">
    <property type="term" value="C:cytosol"/>
    <property type="evidence" value="ECO:0007669"/>
    <property type="project" value="TreeGrafter"/>
</dbReference>
<feature type="binding site" evidence="9">
    <location>
        <position position="121"/>
    </location>
    <ligand>
        <name>substrate</name>
    </ligand>
</feature>
<keyword evidence="3 8" id="KW-0479">Metal-binding</keyword>
<comment type="similarity">
    <text evidence="2 7">Belongs to the FBPase class 2 family.</text>
</comment>
<feature type="binding site" evidence="8">
    <location>
        <position position="33"/>
    </location>
    <ligand>
        <name>Mn(2+)</name>
        <dbReference type="ChEBI" id="CHEBI:29035"/>
        <label>1</label>
    </ligand>
</feature>
<feature type="binding site" evidence="9">
    <location>
        <begin position="166"/>
        <end position="168"/>
    </location>
    <ligand>
        <name>substrate</name>
    </ligand>
</feature>
<dbReference type="CDD" id="cd01516">
    <property type="entry name" value="FBPase_glpX"/>
    <property type="match status" value="1"/>
</dbReference>
<dbReference type="GO" id="GO:0006094">
    <property type="term" value="P:gluconeogenesis"/>
    <property type="evidence" value="ECO:0007669"/>
    <property type="project" value="InterPro"/>
</dbReference>
<dbReference type="PATRIC" id="fig|1278073.3.peg.5014"/>
<evidence type="ECO:0000256" key="7">
    <source>
        <dbReference type="PIRNR" id="PIRNR004532"/>
    </source>
</evidence>
<proteinExistence type="inferred from homology"/>
<dbReference type="OrthoDB" id="9779353at2"/>
<gene>
    <name evidence="10" type="ordered locus">MYSTI_04940</name>
</gene>
<keyword evidence="6 7" id="KW-0119">Carbohydrate metabolism</keyword>
<dbReference type="SUPFAM" id="SSF56655">
    <property type="entry name" value="Carbohydrate phosphatase"/>
    <property type="match status" value="1"/>
</dbReference>
<dbReference type="PANTHER" id="PTHR30447">
    <property type="entry name" value="FRUCTOSE-1,6-BISPHOSPHATASE CLASS 2"/>
    <property type="match status" value="1"/>
</dbReference>
<evidence type="ECO:0000256" key="5">
    <source>
        <dbReference type="ARBA" id="ARBA00023211"/>
    </source>
</evidence>
<dbReference type="eggNOG" id="COG1494">
    <property type="taxonomic scope" value="Bacteria"/>
</dbReference>
<dbReference type="FunFam" id="3.40.190.90:FF:000001">
    <property type="entry name" value="Fructose-1,6-bisphosphatase"/>
    <property type="match status" value="1"/>
</dbReference>
<dbReference type="Gene3D" id="3.30.540.10">
    <property type="entry name" value="Fructose-1,6-Bisphosphatase, subunit A, domain 1"/>
    <property type="match status" value="1"/>
</dbReference>
<organism evidence="10 11">
    <name type="scientific">Myxococcus stipitatus (strain DSM 14675 / JCM 12634 / Mx s8)</name>
    <dbReference type="NCBI Taxonomy" id="1278073"/>
    <lineage>
        <taxon>Bacteria</taxon>
        <taxon>Pseudomonadati</taxon>
        <taxon>Myxococcota</taxon>
        <taxon>Myxococcia</taxon>
        <taxon>Myxococcales</taxon>
        <taxon>Cystobacterineae</taxon>
        <taxon>Myxococcaceae</taxon>
        <taxon>Myxococcus</taxon>
    </lineage>
</organism>
<name>L7UDU1_MYXSD</name>
<feature type="binding site" evidence="8">
    <location>
        <position position="87"/>
    </location>
    <ligand>
        <name>Mn(2+)</name>
        <dbReference type="ChEBI" id="CHEBI:29035"/>
        <label>2</label>
    </ligand>
</feature>
<dbReference type="GO" id="GO:0042132">
    <property type="term" value="F:fructose 1,6-bisphosphate 1-phosphatase activity"/>
    <property type="evidence" value="ECO:0007669"/>
    <property type="project" value="UniProtKB-EC"/>
</dbReference>
<protein>
    <recommendedName>
        <fullName evidence="7">Fructose-1,6-bisphosphatase</fullName>
    </recommendedName>
</protein>
<keyword evidence="11" id="KW-1185">Reference proteome</keyword>
<feature type="binding site" evidence="9">
    <location>
        <position position="212"/>
    </location>
    <ligand>
        <name>substrate</name>
    </ligand>
</feature>
<dbReference type="PANTHER" id="PTHR30447:SF0">
    <property type="entry name" value="FRUCTOSE-1,6-BISPHOSPHATASE 1 CLASS 2-RELATED"/>
    <property type="match status" value="1"/>
</dbReference>
<feature type="binding site" evidence="8">
    <location>
        <position position="215"/>
    </location>
    <ligand>
        <name>Mn(2+)</name>
        <dbReference type="ChEBI" id="CHEBI:29035"/>
        <label>2</label>
    </ligand>
</feature>
<keyword evidence="4" id="KW-0378">Hydrolase</keyword>
<feature type="binding site" evidence="8">
    <location>
        <position position="90"/>
    </location>
    <ligand>
        <name>Mn(2+)</name>
        <dbReference type="ChEBI" id="CHEBI:29035"/>
        <label>2</label>
    </ligand>
</feature>
<dbReference type="PIRSF" id="PIRSF004532">
    <property type="entry name" value="GlpX"/>
    <property type="match status" value="1"/>
</dbReference>
<evidence type="ECO:0000256" key="1">
    <source>
        <dbReference type="ARBA" id="ARBA00001273"/>
    </source>
</evidence>
<dbReference type="KEGG" id="msd:MYSTI_04940"/>
<evidence type="ECO:0000256" key="8">
    <source>
        <dbReference type="PIRSR" id="PIRSR004532-1"/>
    </source>
</evidence>
<evidence type="ECO:0000313" key="10">
    <source>
        <dbReference type="EMBL" id="AGC46228.1"/>
    </source>
</evidence>
<dbReference type="GO" id="GO:0030388">
    <property type="term" value="P:fructose 1,6-bisphosphate metabolic process"/>
    <property type="evidence" value="ECO:0007669"/>
    <property type="project" value="TreeGrafter"/>
</dbReference>
<evidence type="ECO:0000256" key="9">
    <source>
        <dbReference type="PIRSR" id="PIRSR004532-2"/>
    </source>
</evidence>
<dbReference type="NCBIfam" id="TIGR00330">
    <property type="entry name" value="glpX"/>
    <property type="match status" value="1"/>
</dbReference>
<reference evidence="10 11" key="1">
    <citation type="journal article" date="2013" name="Genome Announc.">
        <title>Complete genome sequence of Myxococcus stipitatus strain DSM 14675, a fruiting myxobacterium.</title>
        <authorList>
            <person name="Huntley S."/>
            <person name="Kneip S."/>
            <person name="Treuner-Lange A."/>
            <person name="Sogaard-Andersen L."/>
        </authorList>
    </citation>
    <scope>NUCLEOTIDE SEQUENCE [LARGE SCALE GENOMIC DNA]</scope>
    <source>
        <strain evidence="11">DSM 14675 / JCM 12634 / Mx s8</strain>
    </source>
</reference>
<dbReference type="GO" id="GO:0006071">
    <property type="term" value="P:glycerol metabolic process"/>
    <property type="evidence" value="ECO:0007669"/>
    <property type="project" value="InterPro"/>
</dbReference>
<comment type="cofactor">
    <cofactor evidence="8">
        <name>Mn(2+)</name>
        <dbReference type="ChEBI" id="CHEBI:29035"/>
    </cofactor>
</comment>
<evidence type="ECO:0000256" key="3">
    <source>
        <dbReference type="ARBA" id="ARBA00022723"/>
    </source>
</evidence>
<dbReference type="RefSeq" id="WP_015350484.1">
    <property type="nucleotide sequence ID" value="NC_020126.1"/>
</dbReference>
<comment type="catalytic activity">
    <reaction evidence="1">
        <text>beta-D-fructose 1,6-bisphosphate + H2O = beta-D-fructose 6-phosphate + phosphate</text>
        <dbReference type="Rhea" id="RHEA:11064"/>
        <dbReference type="ChEBI" id="CHEBI:15377"/>
        <dbReference type="ChEBI" id="CHEBI:32966"/>
        <dbReference type="ChEBI" id="CHEBI:43474"/>
        <dbReference type="ChEBI" id="CHEBI:57634"/>
        <dbReference type="EC" id="3.1.3.11"/>
    </reaction>
</comment>
<dbReference type="Proteomes" id="UP000011131">
    <property type="component" value="Chromosome"/>
</dbReference>
<evidence type="ECO:0000256" key="4">
    <source>
        <dbReference type="ARBA" id="ARBA00022801"/>
    </source>
</evidence>
<dbReference type="InterPro" id="IPR004464">
    <property type="entry name" value="FBPase_class-2/SBPase"/>
</dbReference>
<sequence>MDRNLAMEVVRVTEMAAIASARLMGRGNKNESDQAAVDAMRRAFDSLNIDGTVVIGEGERDEAPMLYIGEKVGRRGEGDPGVDIALDPLEGTNLCAYGRPGSISVVAMSSRGGLLNAPDTYMEKLAVGPRARGAIDLRKTPTENLRAVAEKMKVYVEDLTVVVLDRERHQDLIKEVRSAGARIRLIEDGDVAGAIATCFEGTGVDVLMGIGGAPEGVISAAAIRATGGDMQGRLVPRNQGEIDRAKKMGITDMSKIYTAEELAQGEVMFAATGVTSGDFLKGVRFFGGGCETHSVVMRSKTSTVRFIQSLHKFDKKPGYAAI</sequence>
<feature type="binding site" evidence="8">
    <location>
        <position position="57"/>
    </location>
    <ligand>
        <name>Mn(2+)</name>
        <dbReference type="ChEBI" id="CHEBI:29035"/>
        <label>1</label>
    </ligand>
</feature>
<dbReference type="GO" id="GO:0046872">
    <property type="term" value="F:metal ion binding"/>
    <property type="evidence" value="ECO:0007669"/>
    <property type="project" value="UniProtKB-KW"/>
</dbReference>
<dbReference type="EMBL" id="CP004025">
    <property type="protein sequence ID" value="AGC46228.1"/>
    <property type="molecule type" value="Genomic_DNA"/>
</dbReference>
<dbReference type="Gene3D" id="3.40.190.90">
    <property type="match status" value="1"/>
</dbReference>
<keyword evidence="5 8" id="KW-0464">Manganese</keyword>
<feature type="binding site" evidence="9">
    <location>
        <begin position="188"/>
        <end position="190"/>
    </location>
    <ligand>
        <name>substrate</name>
    </ligand>
</feature>
<evidence type="ECO:0000256" key="2">
    <source>
        <dbReference type="ARBA" id="ARBA00008989"/>
    </source>
</evidence>
<dbReference type="Pfam" id="PF03320">
    <property type="entry name" value="FBPase_glpX"/>
    <property type="match status" value="1"/>
</dbReference>
<dbReference type="STRING" id="1278073.MYSTI_04940"/>
<evidence type="ECO:0000313" key="11">
    <source>
        <dbReference type="Proteomes" id="UP000011131"/>
    </source>
</evidence>
<accession>L7UDU1</accession>